<evidence type="ECO:0008006" key="11">
    <source>
        <dbReference type="Google" id="ProtNLM"/>
    </source>
</evidence>
<dbReference type="AlphaFoldDB" id="A0AAE0BQS2"/>
<evidence type="ECO:0000256" key="1">
    <source>
        <dbReference type="ARBA" id="ARBA00007261"/>
    </source>
</evidence>
<evidence type="ECO:0000313" key="10">
    <source>
        <dbReference type="Proteomes" id="UP001190700"/>
    </source>
</evidence>
<evidence type="ECO:0000259" key="8">
    <source>
        <dbReference type="Pfam" id="PF05193"/>
    </source>
</evidence>
<name>A0AAE0BQS2_9CHLO</name>
<feature type="region of interest" description="Disordered" evidence="6">
    <location>
        <begin position="952"/>
        <end position="979"/>
    </location>
</feature>
<dbReference type="GO" id="GO:0046872">
    <property type="term" value="F:metal ion binding"/>
    <property type="evidence" value="ECO:0007669"/>
    <property type="project" value="InterPro"/>
</dbReference>
<keyword evidence="10" id="KW-1185">Reference proteome</keyword>
<reference evidence="9 10" key="1">
    <citation type="journal article" date="2015" name="Genome Biol. Evol.">
        <title>Comparative Genomics of a Bacterivorous Green Alga Reveals Evolutionary Causalities and Consequences of Phago-Mixotrophic Mode of Nutrition.</title>
        <authorList>
            <person name="Burns J.A."/>
            <person name="Paasch A."/>
            <person name="Narechania A."/>
            <person name="Kim E."/>
        </authorList>
    </citation>
    <scope>NUCLEOTIDE SEQUENCE [LARGE SCALE GENOMIC DNA]</scope>
    <source>
        <strain evidence="9 10">PLY_AMNH</strain>
    </source>
</reference>
<protein>
    <recommendedName>
        <fullName evidence="11">Chloroplast processing enzyme</fullName>
    </recommendedName>
</protein>
<keyword evidence="4" id="KW-0862">Zinc</keyword>
<evidence type="ECO:0000256" key="4">
    <source>
        <dbReference type="ARBA" id="ARBA00022833"/>
    </source>
</evidence>
<dbReference type="InterPro" id="IPR007863">
    <property type="entry name" value="Peptidase_M16_C"/>
</dbReference>
<dbReference type="PANTHER" id="PTHR43690:SF33">
    <property type="entry name" value="STROMAL PROCESSING PEPTIDASE, CHLOROPLASTIC"/>
    <property type="match status" value="1"/>
</dbReference>
<feature type="compositionally biased region" description="Polar residues" evidence="6">
    <location>
        <begin position="17"/>
        <end position="32"/>
    </location>
</feature>
<evidence type="ECO:0000256" key="5">
    <source>
        <dbReference type="ARBA" id="ARBA00023049"/>
    </source>
</evidence>
<dbReference type="Gene3D" id="3.30.830.10">
    <property type="entry name" value="Metalloenzyme, LuxS/M16 peptidase-like"/>
    <property type="match status" value="4"/>
</dbReference>
<evidence type="ECO:0000256" key="2">
    <source>
        <dbReference type="ARBA" id="ARBA00022670"/>
    </source>
</evidence>
<dbReference type="Pfam" id="PF00675">
    <property type="entry name" value="Peptidase_M16"/>
    <property type="match status" value="1"/>
</dbReference>
<evidence type="ECO:0000256" key="3">
    <source>
        <dbReference type="ARBA" id="ARBA00022801"/>
    </source>
</evidence>
<dbReference type="GO" id="GO:0006508">
    <property type="term" value="P:proteolysis"/>
    <property type="evidence" value="ECO:0007669"/>
    <property type="project" value="UniProtKB-KW"/>
</dbReference>
<evidence type="ECO:0000259" key="7">
    <source>
        <dbReference type="Pfam" id="PF00675"/>
    </source>
</evidence>
<dbReference type="SUPFAM" id="SSF63411">
    <property type="entry name" value="LuxS/MPP-like metallohydrolase"/>
    <property type="match status" value="3"/>
</dbReference>
<dbReference type="PANTHER" id="PTHR43690">
    <property type="entry name" value="NARDILYSIN"/>
    <property type="match status" value="1"/>
</dbReference>
<keyword evidence="5" id="KW-0482">Metalloprotease</keyword>
<dbReference type="InterPro" id="IPR011765">
    <property type="entry name" value="Pept_M16_N"/>
</dbReference>
<feature type="domain" description="Peptidase M16 C-terminal" evidence="8">
    <location>
        <begin position="295"/>
        <end position="503"/>
    </location>
</feature>
<keyword evidence="3" id="KW-0378">Hydrolase</keyword>
<dbReference type="EMBL" id="LGRX02033642">
    <property type="protein sequence ID" value="KAK3240438.1"/>
    <property type="molecule type" value="Genomic_DNA"/>
</dbReference>
<organism evidence="9 10">
    <name type="scientific">Cymbomonas tetramitiformis</name>
    <dbReference type="NCBI Taxonomy" id="36881"/>
    <lineage>
        <taxon>Eukaryota</taxon>
        <taxon>Viridiplantae</taxon>
        <taxon>Chlorophyta</taxon>
        <taxon>Pyramimonadophyceae</taxon>
        <taxon>Pyramimonadales</taxon>
        <taxon>Pyramimonadaceae</taxon>
        <taxon>Cymbomonas</taxon>
    </lineage>
</organism>
<evidence type="ECO:0000313" key="9">
    <source>
        <dbReference type="EMBL" id="KAK3240438.1"/>
    </source>
</evidence>
<feature type="compositionally biased region" description="Low complexity" evidence="6">
    <location>
        <begin position="960"/>
        <end position="978"/>
    </location>
</feature>
<comment type="caution">
    <text evidence="9">The sequence shown here is derived from an EMBL/GenBank/DDBJ whole genome shotgun (WGS) entry which is preliminary data.</text>
</comment>
<dbReference type="Pfam" id="PF05193">
    <property type="entry name" value="Peptidase_M16_C"/>
    <property type="match status" value="2"/>
</dbReference>
<dbReference type="InterPro" id="IPR050626">
    <property type="entry name" value="Peptidase_M16"/>
</dbReference>
<dbReference type="GO" id="GO:0008237">
    <property type="term" value="F:metallopeptidase activity"/>
    <property type="evidence" value="ECO:0007669"/>
    <property type="project" value="UniProtKB-KW"/>
</dbReference>
<feature type="domain" description="Peptidase M16 C-terminal" evidence="8">
    <location>
        <begin position="855"/>
        <end position="1073"/>
    </location>
</feature>
<keyword evidence="2" id="KW-0645">Protease</keyword>
<proteinExistence type="inferred from homology"/>
<gene>
    <name evidence="9" type="ORF">CYMTET_49716</name>
</gene>
<evidence type="ECO:0000256" key="6">
    <source>
        <dbReference type="SAM" id="MobiDB-lite"/>
    </source>
</evidence>
<sequence>MSSQGGVGLEKSRQQRLRPQSTSASHLSSVKSSRAFVSKNKRATACRAAKHSFRESLYTRARSTRWIFGPKRLDYWNLNVPRVSGKTAAACRRVLTQASSNDEQVSDEERQQWEELLARPLAEHDDIHRGQLSNGLRYTILQNAVPPNRFEAHLEIHAGSVDEREDEQGIAHLVEHVTFLGSKKRERLLGTGARSNAYTDFHHTVFHVHSPVKSQDGSQMLPQVLEALDDIAFHPAFLSTRIEKERRAVLAEAQMMNTIEYRVDCQLLQQLHWENALGQRFPIGLEKQIKGWQGDMLRKFHERWYFPANATLYLVGNFQESTEEAIALIEKAFGKEPIAREKSETANEEGAIKRRHAVRPPVAHAFGCPLDGLDVPEGSTVAPEAEPFIFQHPLLQQFSLSLFQKIPVRTVTTTEDLRRVFISRVLLSVLQFRVNARYVEDAPCFISIDFDHSDSGREGCAVSTLTITSEAHDWDNAIRVALEEVRHLFTHGITQSELMRYTTALLRDSEQLAQQAGTVPSIDNMDFVMESDALNHTVMDQAQGHDALVDLAPTVTLPDVLELAQELFGYVAEYGMPLEERGSQAICTALVACVPEKASVELPDGQVEEVPFEASVEAIMAALTQKTEVRGASSDVDVPEFLIPQEELSRLLEERQPSFVPPSFQPNVIKGTEGLPDAAEVTGVKLLELSNGVRVNYRRTENEPSAAMVRMVARGGRAMEDLEAGPMGFGSVAVGVRTLSEAGTVGGWEREQVELFCLHHLINCVLEADEEFTAMDFHFAVGEGGMRAVLELLHLILESPRWDPSALDRSKQLYLNHYRAQQKSLERATAAKLMDAMLSRDRRFLDPTPEEVSMLTLDGVRDMVQAQLFGGNLEISIVGDFDEAEVEECVLNFLGTIRSGPPQLTNSSPPEAPIELNLSVPADSPLRRQRLLLQDSDDRACAYVAGPAPNRWGPLPPFTPSAKPGAAGSAPQSSTAATLRRGHPLYTSVSLSLLVEIINSRLFTTVRDALGLTYDVSFELSMFERLANGWFVLSVTSTPQKIDDALAASIRTLRGIGAQQVTQRELDRARRTLLTRHESDLKDNPYWLGLLTHLQSDAVPGKDLNCLRDLPAMYESARVEDIYHAYSGLQLDDGSIFSCVGVAGRNPQAAPDVPPPAPQAAVLQQAVRYGQDAVATTAAAASSSMAAAQQTEGDGQSKDPRVMANAAAAMLAAFQAAGMGNMQKSQDDPPQRPPQ</sequence>
<dbReference type="Proteomes" id="UP001190700">
    <property type="component" value="Unassembled WGS sequence"/>
</dbReference>
<accession>A0AAE0BQS2</accession>
<feature type="region of interest" description="Disordered" evidence="6">
    <location>
        <begin position="1"/>
        <end position="35"/>
    </location>
</feature>
<comment type="similarity">
    <text evidence="1">Belongs to the peptidase M16 family.</text>
</comment>
<dbReference type="InterPro" id="IPR011249">
    <property type="entry name" value="Metalloenz_LuxS/M16"/>
</dbReference>
<feature type="domain" description="Peptidase M16 N-terminal" evidence="7">
    <location>
        <begin position="141"/>
        <end position="260"/>
    </location>
</feature>